<sequence>MTHPPVCPCIRNSQLSTFHLNSSQYYSSTSSTPLPLFPLPSALPRWLPLPSTLLTTNRDRVPTTISIPATHAPSRSLLTTATAVCCLLLFLCSESSDNSGDMDAELK</sequence>
<dbReference type="InParanoid" id="A0A4S2N6V9"/>
<protein>
    <submittedName>
        <fullName evidence="1">Uncharacterized protein</fullName>
    </submittedName>
</protein>
<dbReference type="AlphaFoldDB" id="A0A4S2N6V9"/>
<evidence type="ECO:0000313" key="1">
    <source>
        <dbReference type="EMBL" id="TGZ84997.1"/>
    </source>
</evidence>
<evidence type="ECO:0000313" key="2">
    <source>
        <dbReference type="Proteomes" id="UP000298138"/>
    </source>
</evidence>
<reference evidence="1 2" key="1">
    <citation type="submission" date="2019-04" db="EMBL/GenBank/DDBJ databases">
        <title>Comparative genomics and transcriptomics to analyze fruiting body development in filamentous ascomycetes.</title>
        <authorList>
            <consortium name="DOE Joint Genome Institute"/>
            <person name="Lutkenhaus R."/>
            <person name="Traeger S."/>
            <person name="Breuer J."/>
            <person name="Kuo A."/>
            <person name="Lipzen A."/>
            <person name="Pangilinan J."/>
            <person name="Dilworth D."/>
            <person name="Sandor L."/>
            <person name="Poggeler S."/>
            <person name="Barry K."/>
            <person name="Grigoriev I.V."/>
            <person name="Nowrousian M."/>
        </authorList>
    </citation>
    <scope>NUCLEOTIDE SEQUENCE [LARGE SCALE GENOMIC DNA]</scope>
    <source>
        <strain evidence="1 2">CBS 389.68</strain>
    </source>
</reference>
<keyword evidence="2" id="KW-1185">Reference proteome</keyword>
<proteinExistence type="predicted"/>
<organism evidence="1 2">
    <name type="scientific">Ascodesmis nigricans</name>
    <dbReference type="NCBI Taxonomy" id="341454"/>
    <lineage>
        <taxon>Eukaryota</taxon>
        <taxon>Fungi</taxon>
        <taxon>Dikarya</taxon>
        <taxon>Ascomycota</taxon>
        <taxon>Pezizomycotina</taxon>
        <taxon>Pezizomycetes</taxon>
        <taxon>Pezizales</taxon>
        <taxon>Ascodesmidaceae</taxon>
        <taxon>Ascodesmis</taxon>
    </lineage>
</organism>
<name>A0A4S2N6V9_9PEZI</name>
<dbReference type="Proteomes" id="UP000298138">
    <property type="component" value="Unassembled WGS sequence"/>
</dbReference>
<accession>A0A4S2N6V9</accession>
<gene>
    <name evidence="1" type="ORF">EX30DRAFT_14238</name>
</gene>
<dbReference type="EMBL" id="ML220112">
    <property type="protein sequence ID" value="TGZ84997.1"/>
    <property type="molecule type" value="Genomic_DNA"/>
</dbReference>